<dbReference type="PRINTS" id="PR01023">
    <property type="entry name" value="NAFLGMOTY"/>
</dbReference>
<evidence type="ECO:0000256" key="3">
    <source>
        <dbReference type="ARBA" id="ARBA00023237"/>
    </source>
</evidence>
<organism evidence="8 9">
    <name type="scientific">Burkholderia ambifaria</name>
    <dbReference type="NCBI Taxonomy" id="152480"/>
    <lineage>
        <taxon>Bacteria</taxon>
        <taxon>Pseudomonadati</taxon>
        <taxon>Pseudomonadota</taxon>
        <taxon>Betaproteobacteria</taxon>
        <taxon>Burkholderiales</taxon>
        <taxon>Burkholderiaceae</taxon>
        <taxon>Burkholderia</taxon>
        <taxon>Burkholderia cepacia complex</taxon>
    </lineage>
</organism>
<evidence type="ECO:0000256" key="4">
    <source>
        <dbReference type="PROSITE-ProRule" id="PRU00473"/>
    </source>
</evidence>
<keyword evidence="6" id="KW-0732">Signal</keyword>
<evidence type="ECO:0000256" key="5">
    <source>
        <dbReference type="SAM" id="MobiDB-lite"/>
    </source>
</evidence>
<dbReference type="CDD" id="cd07185">
    <property type="entry name" value="OmpA_C-like"/>
    <property type="match status" value="1"/>
</dbReference>
<dbReference type="Gene3D" id="3.30.1330.60">
    <property type="entry name" value="OmpA-like domain"/>
    <property type="match status" value="1"/>
</dbReference>
<dbReference type="Pfam" id="PF00691">
    <property type="entry name" value="OmpA"/>
    <property type="match status" value="1"/>
</dbReference>
<evidence type="ECO:0000313" key="8">
    <source>
        <dbReference type="EMBL" id="MBR8128202.1"/>
    </source>
</evidence>
<feature type="signal peptide" evidence="6">
    <location>
        <begin position="1"/>
        <end position="19"/>
    </location>
</feature>
<feature type="region of interest" description="Disordered" evidence="5">
    <location>
        <begin position="208"/>
        <end position="231"/>
    </location>
</feature>
<reference evidence="8" key="1">
    <citation type="submission" date="2021-04" db="EMBL/GenBank/DDBJ databases">
        <title>A collection of bacterial strains from the Burkholderia cepacia Research Laboratory and Repository.</title>
        <authorList>
            <person name="Lipuma J."/>
            <person name="Spilker T."/>
        </authorList>
    </citation>
    <scope>NUCLEOTIDE SEQUENCE</scope>
    <source>
        <strain evidence="8">AU36012</strain>
    </source>
</reference>
<accession>A0AA41E4F9</accession>
<dbReference type="InterPro" id="IPR050330">
    <property type="entry name" value="Bact_OuterMem_StrucFunc"/>
</dbReference>
<dbReference type="Proteomes" id="UP000682266">
    <property type="component" value="Unassembled WGS sequence"/>
</dbReference>
<dbReference type="InterPro" id="IPR036737">
    <property type="entry name" value="OmpA-like_sf"/>
</dbReference>
<evidence type="ECO:0000259" key="7">
    <source>
        <dbReference type="PROSITE" id="PS51123"/>
    </source>
</evidence>
<dbReference type="SUPFAM" id="SSF103088">
    <property type="entry name" value="OmpA-like"/>
    <property type="match status" value="1"/>
</dbReference>
<dbReference type="RefSeq" id="WP_105787489.1">
    <property type="nucleotide sequence ID" value="NZ_CADERF010000006.1"/>
</dbReference>
<protein>
    <submittedName>
        <fullName evidence="8">OmpA family protein</fullName>
    </submittedName>
</protein>
<comment type="subcellular location">
    <subcellularLocation>
        <location evidence="1">Cell outer membrane</location>
    </subcellularLocation>
</comment>
<evidence type="ECO:0000256" key="6">
    <source>
        <dbReference type="SAM" id="SignalP"/>
    </source>
</evidence>
<sequence>MSAKSLLVICVTVLLAACASQGPTWNAYRVSMPNGQQAYRVDCHGLFEGQEACYSEAVEICGKKQVQPLEAVAPLSDEQNPRDVRILTFQCATPAQPAPPAAVKPAPVPAPVAAAPVTAKHITLDSDANFDTDKSTLKADARDKLDALIEAAHGTPFKTVTISGYTDSTGTADHNQQLSQRRAQSVAQYLREHGLAAQKFDVRGYGENNPVASNATPAGRAKNRRVDITLE</sequence>
<dbReference type="AlphaFoldDB" id="A0AA41E4F9"/>
<dbReference type="InterPro" id="IPR006664">
    <property type="entry name" value="OMP_bac"/>
</dbReference>
<evidence type="ECO:0000256" key="1">
    <source>
        <dbReference type="ARBA" id="ARBA00004442"/>
    </source>
</evidence>
<dbReference type="PROSITE" id="PS51123">
    <property type="entry name" value="OMPA_2"/>
    <property type="match status" value="1"/>
</dbReference>
<keyword evidence="3" id="KW-0998">Cell outer membrane</keyword>
<dbReference type="GO" id="GO:0009279">
    <property type="term" value="C:cell outer membrane"/>
    <property type="evidence" value="ECO:0007669"/>
    <property type="project" value="UniProtKB-SubCell"/>
</dbReference>
<dbReference type="PANTHER" id="PTHR30329">
    <property type="entry name" value="STATOR ELEMENT OF FLAGELLAR MOTOR COMPLEX"/>
    <property type="match status" value="1"/>
</dbReference>
<evidence type="ECO:0000256" key="2">
    <source>
        <dbReference type="ARBA" id="ARBA00023136"/>
    </source>
</evidence>
<dbReference type="PROSITE" id="PS51257">
    <property type="entry name" value="PROKAR_LIPOPROTEIN"/>
    <property type="match status" value="1"/>
</dbReference>
<dbReference type="InterPro" id="IPR006665">
    <property type="entry name" value="OmpA-like"/>
</dbReference>
<name>A0AA41E4F9_9BURK</name>
<gene>
    <name evidence="8" type="ORF">KDW93_04205</name>
</gene>
<evidence type="ECO:0000313" key="9">
    <source>
        <dbReference type="Proteomes" id="UP000682266"/>
    </source>
</evidence>
<proteinExistence type="predicted"/>
<feature type="chain" id="PRO_5041294270" evidence="6">
    <location>
        <begin position="20"/>
        <end position="231"/>
    </location>
</feature>
<dbReference type="PANTHER" id="PTHR30329:SF21">
    <property type="entry name" value="LIPOPROTEIN YIAD-RELATED"/>
    <property type="match status" value="1"/>
</dbReference>
<dbReference type="PRINTS" id="PR01021">
    <property type="entry name" value="OMPADOMAIN"/>
</dbReference>
<dbReference type="EMBL" id="JAGSVG010000003">
    <property type="protein sequence ID" value="MBR8128202.1"/>
    <property type="molecule type" value="Genomic_DNA"/>
</dbReference>
<comment type="caution">
    <text evidence="8">The sequence shown here is derived from an EMBL/GenBank/DDBJ whole genome shotgun (WGS) entry which is preliminary data.</text>
</comment>
<feature type="domain" description="OmpA-like" evidence="7">
    <location>
        <begin position="117"/>
        <end position="231"/>
    </location>
</feature>
<keyword evidence="2 4" id="KW-0472">Membrane</keyword>